<accession>A0A4U7AQ44</accession>
<organism evidence="2 3">
    <name type="scientific">Elsinoe australis</name>
    <dbReference type="NCBI Taxonomy" id="40998"/>
    <lineage>
        <taxon>Eukaryota</taxon>
        <taxon>Fungi</taxon>
        <taxon>Dikarya</taxon>
        <taxon>Ascomycota</taxon>
        <taxon>Pezizomycotina</taxon>
        <taxon>Dothideomycetes</taxon>
        <taxon>Dothideomycetidae</taxon>
        <taxon>Myriangiales</taxon>
        <taxon>Elsinoaceae</taxon>
        <taxon>Elsinoe</taxon>
    </lineage>
</organism>
<feature type="compositionally biased region" description="Basic and acidic residues" evidence="1">
    <location>
        <begin position="151"/>
        <end position="169"/>
    </location>
</feature>
<reference evidence="2 3" key="1">
    <citation type="submission" date="2018-02" db="EMBL/GenBank/DDBJ databases">
        <title>Draft genome sequences of Elsinoe sp., causing black scab on jojoba.</title>
        <authorList>
            <person name="Stodart B."/>
            <person name="Jeffress S."/>
            <person name="Ash G."/>
            <person name="Arun Chinnappa K."/>
        </authorList>
    </citation>
    <scope>NUCLEOTIDE SEQUENCE [LARGE SCALE GENOMIC DNA]</scope>
    <source>
        <strain evidence="2 3">Hillstone_2</strain>
    </source>
</reference>
<dbReference type="Proteomes" id="UP000308133">
    <property type="component" value="Unassembled WGS sequence"/>
</dbReference>
<proteinExistence type="predicted"/>
<feature type="region of interest" description="Disordered" evidence="1">
    <location>
        <begin position="120"/>
        <end position="169"/>
    </location>
</feature>
<protein>
    <submittedName>
        <fullName evidence="2">Uncharacterized protein</fullName>
    </submittedName>
</protein>
<comment type="caution">
    <text evidence="2">The sequence shown here is derived from an EMBL/GenBank/DDBJ whole genome shotgun (WGS) entry which is preliminary data.</text>
</comment>
<sequence length="169" mass="19016">MSMDNNMEVTGATLYFPDAFDRRPYPPILERAASFIRTCGQELRAPSTTNEAIKGAESWVWRACVTLALDEERGDSRLWGEAAHVEQIWAEAPMIDPDISPETAAKYGNQSWENFKKIMQRTRRTTNSAEARPAAAKRSTSKRVLAIEEDSQPKRTEAGRNERALKAEA</sequence>
<evidence type="ECO:0000313" key="2">
    <source>
        <dbReference type="EMBL" id="TKX20283.1"/>
    </source>
</evidence>
<evidence type="ECO:0000256" key="1">
    <source>
        <dbReference type="SAM" id="MobiDB-lite"/>
    </source>
</evidence>
<dbReference type="EMBL" id="PTQR01000094">
    <property type="protein sequence ID" value="TKX20283.1"/>
    <property type="molecule type" value="Genomic_DNA"/>
</dbReference>
<gene>
    <name evidence="2" type="ORF">C1H76_7536</name>
</gene>
<dbReference type="AlphaFoldDB" id="A0A4U7AQ44"/>
<name>A0A4U7AQ44_9PEZI</name>
<evidence type="ECO:0000313" key="3">
    <source>
        <dbReference type="Proteomes" id="UP000308133"/>
    </source>
</evidence>